<protein>
    <recommendedName>
        <fullName evidence="9">Ferredoxin</fullName>
    </recommendedName>
</protein>
<dbReference type="PRINTS" id="PR00352">
    <property type="entry name" value="3FE4SFRDOXIN"/>
</dbReference>
<comment type="cofactor">
    <cofactor evidence="1">
        <name>[4Fe-4S] cluster</name>
        <dbReference type="ChEBI" id="CHEBI:49883"/>
    </cofactor>
</comment>
<organism evidence="11 12">
    <name type="scientific">Geomonas terrae</name>
    <dbReference type="NCBI Taxonomy" id="2562681"/>
    <lineage>
        <taxon>Bacteria</taxon>
        <taxon>Pseudomonadati</taxon>
        <taxon>Thermodesulfobacteriota</taxon>
        <taxon>Desulfuromonadia</taxon>
        <taxon>Geobacterales</taxon>
        <taxon>Geobacteraceae</taxon>
        <taxon>Geomonas</taxon>
    </lineage>
</organism>
<keyword evidence="4" id="KW-0004">4Fe-4S</keyword>
<evidence type="ECO:0000256" key="8">
    <source>
        <dbReference type="ARBA" id="ARBA00023014"/>
    </source>
</evidence>
<dbReference type="PROSITE" id="PS51379">
    <property type="entry name" value="4FE4S_FER_2"/>
    <property type="match status" value="1"/>
</dbReference>
<keyword evidence="5 9" id="KW-0479">Metal-binding</keyword>
<feature type="domain" description="4Fe-4S ferredoxin-type" evidence="10">
    <location>
        <begin position="3"/>
        <end position="31"/>
    </location>
</feature>
<dbReference type="Gene3D" id="3.30.70.20">
    <property type="match status" value="1"/>
</dbReference>
<keyword evidence="12" id="KW-1185">Reference proteome</keyword>
<sequence length="63" mass="6944">MAKEPWVDQDVCISCGLCTDNVPEVFRFADNGKAEAYDPAGASEDVIQRDAVDVCPVSCIHWR</sequence>
<dbReference type="GO" id="GO:0051539">
    <property type="term" value="F:4 iron, 4 sulfur cluster binding"/>
    <property type="evidence" value="ECO:0007669"/>
    <property type="project" value="UniProtKB-KW"/>
</dbReference>
<evidence type="ECO:0000256" key="3">
    <source>
        <dbReference type="ARBA" id="ARBA00022448"/>
    </source>
</evidence>
<dbReference type="InterPro" id="IPR001080">
    <property type="entry name" value="3Fe4S_ferredoxin"/>
</dbReference>
<comment type="caution">
    <text evidence="11">The sequence shown here is derived from an EMBL/GenBank/DDBJ whole genome shotgun (WGS) entry which is preliminary data.</text>
</comment>
<keyword evidence="6 9" id="KW-0249">Electron transport</keyword>
<reference evidence="11 12" key="1">
    <citation type="submission" date="2019-04" db="EMBL/GenBank/DDBJ databases">
        <title>Geobacter oryzae sp. nov., ferric-reducing bacteria isolated from paddy soil.</title>
        <authorList>
            <person name="Xu Z."/>
            <person name="Masuda Y."/>
            <person name="Itoh H."/>
            <person name="Senoo K."/>
        </authorList>
    </citation>
    <scope>NUCLEOTIDE SEQUENCE [LARGE SCALE GENOMIC DNA]</scope>
    <source>
        <strain evidence="11 12">Red111</strain>
    </source>
</reference>
<keyword evidence="7 9" id="KW-0408">Iron</keyword>
<evidence type="ECO:0000256" key="4">
    <source>
        <dbReference type="ARBA" id="ARBA00022485"/>
    </source>
</evidence>
<name>A0A4S1CBN8_9BACT</name>
<dbReference type="GO" id="GO:0005506">
    <property type="term" value="F:iron ion binding"/>
    <property type="evidence" value="ECO:0007669"/>
    <property type="project" value="UniProtKB-UniRule"/>
</dbReference>
<dbReference type="AlphaFoldDB" id="A0A4S1CBN8"/>
<dbReference type="InterPro" id="IPR017896">
    <property type="entry name" value="4Fe4S_Fe-S-bd"/>
</dbReference>
<dbReference type="GO" id="GO:0009055">
    <property type="term" value="F:electron transfer activity"/>
    <property type="evidence" value="ECO:0007669"/>
    <property type="project" value="UniProtKB-UniRule"/>
</dbReference>
<evidence type="ECO:0000256" key="6">
    <source>
        <dbReference type="ARBA" id="ARBA00022982"/>
    </source>
</evidence>
<dbReference type="PANTHER" id="PTHR39163">
    <property type="entry name" value="FERREDOXIN"/>
    <property type="match status" value="1"/>
</dbReference>
<dbReference type="EMBL" id="SRSC01000004">
    <property type="protein sequence ID" value="TGU70784.1"/>
    <property type="molecule type" value="Genomic_DNA"/>
</dbReference>
<evidence type="ECO:0000256" key="5">
    <source>
        <dbReference type="ARBA" id="ARBA00022723"/>
    </source>
</evidence>
<evidence type="ECO:0000256" key="2">
    <source>
        <dbReference type="ARBA" id="ARBA00003532"/>
    </source>
</evidence>
<evidence type="ECO:0000313" key="12">
    <source>
        <dbReference type="Proteomes" id="UP000306416"/>
    </source>
</evidence>
<accession>A0A4S1CBN8</accession>
<dbReference type="PANTHER" id="PTHR39163:SF1">
    <property type="entry name" value="FERREDOXIN"/>
    <property type="match status" value="1"/>
</dbReference>
<keyword evidence="8 9" id="KW-0411">Iron-sulfur</keyword>
<evidence type="ECO:0000256" key="9">
    <source>
        <dbReference type="RuleBase" id="RU368020"/>
    </source>
</evidence>
<keyword evidence="3 9" id="KW-0813">Transport</keyword>
<comment type="function">
    <text evidence="2 9">Ferredoxins are iron-sulfur proteins that transfer electrons in a wide variety of metabolic reactions.</text>
</comment>
<evidence type="ECO:0000256" key="7">
    <source>
        <dbReference type="ARBA" id="ARBA00023004"/>
    </source>
</evidence>
<gene>
    <name evidence="11" type="ORF">E4633_17480</name>
</gene>
<dbReference type="Proteomes" id="UP000306416">
    <property type="component" value="Unassembled WGS sequence"/>
</dbReference>
<proteinExistence type="predicted"/>
<evidence type="ECO:0000313" key="11">
    <source>
        <dbReference type="EMBL" id="TGU70784.1"/>
    </source>
</evidence>
<evidence type="ECO:0000259" key="10">
    <source>
        <dbReference type="PROSITE" id="PS51379"/>
    </source>
</evidence>
<evidence type="ECO:0000256" key="1">
    <source>
        <dbReference type="ARBA" id="ARBA00001966"/>
    </source>
</evidence>
<dbReference type="SUPFAM" id="SSF54862">
    <property type="entry name" value="4Fe-4S ferredoxins"/>
    <property type="match status" value="1"/>
</dbReference>
<dbReference type="Pfam" id="PF13370">
    <property type="entry name" value="Fer4_13"/>
    <property type="match status" value="1"/>
</dbReference>
<dbReference type="InterPro" id="IPR052395">
    <property type="entry name" value="ET_Ferredoxin"/>
</dbReference>
<dbReference type="RefSeq" id="WP_135872112.1">
    <property type="nucleotide sequence ID" value="NZ_SRSC01000004.1"/>
</dbReference>